<dbReference type="AlphaFoldDB" id="A0AAV7IG06"/>
<evidence type="ECO:0000313" key="2">
    <source>
        <dbReference type="EMBL" id="KAH0560526.1"/>
    </source>
</evidence>
<name>A0AAV7IG06_COTGL</name>
<dbReference type="PANTHER" id="PTHR36694:SF11">
    <property type="entry name" value="LP21121P-RELATED"/>
    <property type="match status" value="1"/>
</dbReference>
<feature type="transmembrane region" description="Helical" evidence="1">
    <location>
        <begin position="12"/>
        <end position="34"/>
    </location>
</feature>
<feature type="transmembrane region" description="Helical" evidence="1">
    <location>
        <begin position="91"/>
        <end position="118"/>
    </location>
</feature>
<feature type="transmembrane region" description="Helical" evidence="1">
    <location>
        <begin position="54"/>
        <end position="79"/>
    </location>
</feature>
<keyword evidence="1" id="KW-0472">Membrane</keyword>
<keyword evidence="1" id="KW-0812">Transmembrane</keyword>
<dbReference type="Proteomes" id="UP000826195">
    <property type="component" value="Unassembled WGS sequence"/>
</dbReference>
<protein>
    <submittedName>
        <fullName evidence="2">Uncharacterized protein</fullName>
    </submittedName>
</protein>
<keyword evidence="1" id="KW-1133">Transmembrane helix</keyword>
<dbReference type="EMBL" id="JAHXZJ010000374">
    <property type="protein sequence ID" value="KAH0560526.1"/>
    <property type="molecule type" value="Genomic_DNA"/>
</dbReference>
<keyword evidence="3" id="KW-1185">Reference proteome</keyword>
<feature type="transmembrane region" description="Helical" evidence="1">
    <location>
        <begin position="124"/>
        <end position="145"/>
    </location>
</feature>
<proteinExistence type="predicted"/>
<evidence type="ECO:0000313" key="3">
    <source>
        <dbReference type="Proteomes" id="UP000826195"/>
    </source>
</evidence>
<sequence>MMQVKTFCGCCSLQIGSIIIGIATILCTIFVFILEAIGIDHIENIENPEFKMSTYFIVKAIYTGVMSYLAICMIISIQLIIGSIKRKASYVFPFVCLAYSNVIMQLAISIGVMVFTFGYPLPAIMIYVNFLILSLLMGAYVYIWLVSYSFYKELMLEKYGYSPNQENKNYEPYKGYNV</sequence>
<accession>A0AAV7IG06</accession>
<comment type="caution">
    <text evidence="2">The sequence shown here is derived from an EMBL/GenBank/DDBJ whole genome shotgun (WGS) entry which is preliminary data.</text>
</comment>
<reference evidence="2 3" key="1">
    <citation type="journal article" date="2021" name="J. Hered.">
        <title>A chromosome-level genome assembly of the parasitoid wasp, Cotesia glomerata (Hymenoptera: Braconidae).</title>
        <authorList>
            <person name="Pinto B.J."/>
            <person name="Weis J.J."/>
            <person name="Gamble T."/>
            <person name="Ode P.J."/>
            <person name="Paul R."/>
            <person name="Zaspel J.M."/>
        </authorList>
    </citation>
    <scope>NUCLEOTIDE SEQUENCE [LARGE SCALE GENOMIC DNA]</scope>
    <source>
        <strain evidence="2">CgM1</strain>
    </source>
</reference>
<evidence type="ECO:0000256" key="1">
    <source>
        <dbReference type="SAM" id="Phobius"/>
    </source>
</evidence>
<dbReference type="PANTHER" id="PTHR36694">
    <property type="entry name" value="PASIFLORA 1, ISOFORM A-RELATED"/>
    <property type="match status" value="1"/>
</dbReference>
<organism evidence="2 3">
    <name type="scientific">Cotesia glomerata</name>
    <name type="common">Lepidopteran parasitic wasp</name>
    <name type="synonym">Apanteles glomeratus</name>
    <dbReference type="NCBI Taxonomy" id="32391"/>
    <lineage>
        <taxon>Eukaryota</taxon>
        <taxon>Metazoa</taxon>
        <taxon>Ecdysozoa</taxon>
        <taxon>Arthropoda</taxon>
        <taxon>Hexapoda</taxon>
        <taxon>Insecta</taxon>
        <taxon>Pterygota</taxon>
        <taxon>Neoptera</taxon>
        <taxon>Endopterygota</taxon>
        <taxon>Hymenoptera</taxon>
        <taxon>Apocrita</taxon>
        <taxon>Ichneumonoidea</taxon>
        <taxon>Braconidae</taxon>
        <taxon>Microgastrinae</taxon>
        <taxon>Cotesia</taxon>
    </lineage>
</organism>
<gene>
    <name evidence="2" type="ORF">KQX54_005515</name>
</gene>